<protein>
    <recommendedName>
        <fullName evidence="3">ATP synthase F0 subunit 8</fullName>
    </recommendedName>
</protein>
<proteinExistence type="predicted"/>
<evidence type="ECO:0000313" key="2">
    <source>
        <dbReference type="Proteomes" id="UP001054837"/>
    </source>
</evidence>
<dbReference type="AlphaFoldDB" id="A0AAV4VUZ5"/>
<evidence type="ECO:0008006" key="3">
    <source>
        <dbReference type="Google" id="ProtNLM"/>
    </source>
</evidence>
<accession>A0AAV4VUZ5</accession>
<name>A0AAV4VUZ5_9ARAC</name>
<comment type="caution">
    <text evidence="1">The sequence shown here is derived from an EMBL/GenBank/DDBJ whole genome shotgun (WGS) entry which is preliminary data.</text>
</comment>
<sequence>MGAAKLAVILTFALLTGIWYFCNGLCVRSYCDSILLFPFLIAIQYVLKGQKIKGTAQFNCSYLNDAKNIPPSNKCTSTDDFGDFLSDTKTAELKNVAGSMDENVLLNTNTNMFNVQYITSFVSNPTYNKHSTVDLPFNVNKPFLVDALKKNRQLVF</sequence>
<reference evidence="1 2" key="1">
    <citation type="submission" date="2021-06" db="EMBL/GenBank/DDBJ databases">
        <title>Caerostris darwini draft genome.</title>
        <authorList>
            <person name="Kono N."/>
            <person name="Arakawa K."/>
        </authorList>
    </citation>
    <scope>NUCLEOTIDE SEQUENCE [LARGE SCALE GENOMIC DNA]</scope>
</reference>
<organism evidence="1 2">
    <name type="scientific">Caerostris darwini</name>
    <dbReference type="NCBI Taxonomy" id="1538125"/>
    <lineage>
        <taxon>Eukaryota</taxon>
        <taxon>Metazoa</taxon>
        <taxon>Ecdysozoa</taxon>
        <taxon>Arthropoda</taxon>
        <taxon>Chelicerata</taxon>
        <taxon>Arachnida</taxon>
        <taxon>Araneae</taxon>
        <taxon>Araneomorphae</taxon>
        <taxon>Entelegynae</taxon>
        <taxon>Araneoidea</taxon>
        <taxon>Araneidae</taxon>
        <taxon>Caerostris</taxon>
    </lineage>
</organism>
<dbReference type="Proteomes" id="UP001054837">
    <property type="component" value="Unassembled WGS sequence"/>
</dbReference>
<evidence type="ECO:0000313" key="1">
    <source>
        <dbReference type="EMBL" id="GIY74177.1"/>
    </source>
</evidence>
<gene>
    <name evidence="1" type="ORF">CDAR_166501</name>
</gene>
<keyword evidence="2" id="KW-1185">Reference proteome</keyword>
<dbReference type="EMBL" id="BPLQ01013702">
    <property type="protein sequence ID" value="GIY74177.1"/>
    <property type="molecule type" value="Genomic_DNA"/>
</dbReference>